<protein>
    <recommendedName>
        <fullName evidence="7">Diguanylate cyclase</fullName>
    </recommendedName>
</protein>
<dbReference type="EMBL" id="CP013650">
    <property type="protein sequence ID" value="ALS99476.1"/>
    <property type="molecule type" value="Genomic_DNA"/>
</dbReference>
<dbReference type="SMART" id="SM00091">
    <property type="entry name" value="PAS"/>
    <property type="match status" value="1"/>
</dbReference>
<dbReference type="Gene3D" id="3.30.450.20">
    <property type="entry name" value="PAS domain"/>
    <property type="match status" value="2"/>
</dbReference>
<dbReference type="SUPFAM" id="SSF55073">
    <property type="entry name" value="Nucleotide cyclase"/>
    <property type="match status" value="1"/>
</dbReference>
<dbReference type="InterPro" id="IPR035965">
    <property type="entry name" value="PAS-like_dom_sf"/>
</dbReference>
<evidence type="ECO:0008006" key="7">
    <source>
        <dbReference type="Google" id="ProtNLM"/>
    </source>
</evidence>
<proteinExistence type="predicted"/>
<dbReference type="NCBIfam" id="TIGR00229">
    <property type="entry name" value="sensory_box"/>
    <property type="match status" value="1"/>
</dbReference>
<dbReference type="Pfam" id="PF00989">
    <property type="entry name" value="PAS"/>
    <property type="match status" value="1"/>
</dbReference>
<dbReference type="Gene3D" id="3.30.70.270">
    <property type="match status" value="1"/>
</dbReference>
<dbReference type="SMART" id="SM00052">
    <property type="entry name" value="EAL"/>
    <property type="match status" value="1"/>
</dbReference>
<dbReference type="SUPFAM" id="SSF141868">
    <property type="entry name" value="EAL domain-like"/>
    <property type="match status" value="1"/>
</dbReference>
<organism evidence="5 6">
    <name type="scientific">Lacimicrobium alkaliphilum</name>
    <dbReference type="NCBI Taxonomy" id="1526571"/>
    <lineage>
        <taxon>Bacteria</taxon>
        <taxon>Pseudomonadati</taxon>
        <taxon>Pseudomonadota</taxon>
        <taxon>Gammaproteobacteria</taxon>
        <taxon>Alteromonadales</taxon>
        <taxon>Alteromonadaceae</taxon>
        <taxon>Lacimicrobium</taxon>
    </lineage>
</organism>
<dbReference type="InterPro" id="IPR029787">
    <property type="entry name" value="Nucleotide_cyclase"/>
</dbReference>
<dbReference type="PROSITE" id="PS50883">
    <property type="entry name" value="EAL"/>
    <property type="match status" value="1"/>
</dbReference>
<evidence type="ECO:0000313" key="6">
    <source>
        <dbReference type="Proteomes" id="UP000068447"/>
    </source>
</evidence>
<dbReference type="InterPro" id="IPR043128">
    <property type="entry name" value="Rev_trsase/Diguanyl_cyclase"/>
</dbReference>
<dbReference type="CDD" id="cd01948">
    <property type="entry name" value="EAL"/>
    <property type="match status" value="1"/>
</dbReference>
<evidence type="ECO:0000259" key="1">
    <source>
        <dbReference type="PROSITE" id="PS50112"/>
    </source>
</evidence>
<gene>
    <name evidence="5" type="ORF">AT746_15220</name>
</gene>
<dbReference type="SUPFAM" id="SSF55785">
    <property type="entry name" value="PYP-like sensor domain (PAS domain)"/>
    <property type="match status" value="2"/>
</dbReference>
<dbReference type="NCBIfam" id="TIGR00254">
    <property type="entry name" value="GGDEF"/>
    <property type="match status" value="1"/>
</dbReference>
<feature type="domain" description="PAS" evidence="1">
    <location>
        <begin position="45"/>
        <end position="115"/>
    </location>
</feature>
<dbReference type="Proteomes" id="UP000068447">
    <property type="component" value="Chromosome"/>
</dbReference>
<dbReference type="PANTHER" id="PTHR44757:SF2">
    <property type="entry name" value="BIOFILM ARCHITECTURE MAINTENANCE PROTEIN MBAA"/>
    <property type="match status" value="1"/>
</dbReference>
<dbReference type="PROSITE" id="PS50112">
    <property type="entry name" value="PAS"/>
    <property type="match status" value="1"/>
</dbReference>
<feature type="domain" description="PAC" evidence="2">
    <location>
        <begin position="1"/>
        <end position="44"/>
    </location>
</feature>
<evidence type="ECO:0000259" key="2">
    <source>
        <dbReference type="PROSITE" id="PS50113"/>
    </source>
</evidence>
<accession>A0A0U2ZAH6</accession>
<dbReference type="Pfam" id="PF13426">
    <property type="entry name" value="PAS_9"/>
    <property type="match status" value="1"/>
</dbReference>
<feature type="domain" description="EAL" evidence="3">
    <location>
        <begin position="340"/>
        <end position="590"/>
    </location>
</feature>
<dbReference type="InterPro" id="IPR000700">
    <property type="entry name" value="PAS-assoc_C"/>
</dbReference>
<dbReference type="InterPro" id="IPR035919">
    <property type="entry name" value="EAL_sf"/>
</dbReference>
<dbReference type="SMART" id="SM00267">
    <property type="entry name" value="GGDEF"/>
    <property type="match status" value="1"/>
</dbReference>
<keyword evidence="6" id="KW-1185">Reference proteome</keyword>
<dbReference type="InterPro" id="IPR013767">
    <property type="entry name" value="PAS_fold"/>
</dbReference>
<evidence type="ECO:0000259" key="3">
    <source>
        <dbReference type="PROSITE" id="PS50883"/>
    </source>
</evidence>
<dbReference type="OrthoDB" id="6341453at2"/>
<evidence type="ECO:0000313" key="5">
    <source>
        <dbReference type="EMBL" id="ALS99476.1"/>
    </source>
</evidence>
<sequence>MRKDGSTFPLHLSVGEAKSDKGPRFVGVCHDLTEYQQLMQQLSRAERRYKDIIQYQKEFICRLSTSLRLSFVNNAFCQQLGYNEDEVIGVSVLEFVLDAERSNVELLLSKLRNKHEEQSISVLMTMQASDGKPFNIDWTFRTLPASSEFKHEIQAIGMDITEQEKAKYHASFLAQYDSLTGLYNKEGLAQAFAGSTEKNQRYAVYFTDCQRFRLINEKYGHDVGDLMLMEAAQRLKQSVPPDSLLCRPGADDFVLILPLHSQTDLLEHGRDLLEQLTKPYSLAGEQVAPSANLGISVYPDDSDQLSILLRQAESAMFEAKANNQSIRLFHQDIHHHLTRSLEIEQGIKRALEQDLFELALQPKFMLEDMSLCGYEALLRWHDPILGTVRPDVFIAIAERVNLGKVLDAWVLNKVFEQIHLWRQQGYDPKPVAVNITANHFADAGLFKLVQLCARTHEVPLDCIALEITEGAAMGNSPVIIDNLRAFRQQGVKVAIDDFGTGYSSLGYLKDLPVALLKIDKVFVQELENSRTYGLVNAMIAMADAVGLEVLAEGIETERQRDILKRMGCDQGQGYVYAKPMSLKEIEKSLA</sequence>
<dbReference type="CDD" id="cd00130">
    <property type="entry name" value="PAS"/>
    <property type="match status" value="1"/>
</dbReference>
<name>A0A0U2ZAH6_9ALTE</name>
<dbReference type="PROSITE" id="PS50887">
    <property type="entry name" value="GGDEF"/>
    <property type="match status" value="1"/>
</dbReference>
<dbReference type="InterPro" id="IPR000160">
    <property type="entry name" value="GGDEF_dom"/>
</dbReference>
<reference evidence="5 6" key="1">
    <citation type="submission" date="2015-12" db="EMBL/GenBank/DDBJ databases">
        <title>Complete genome of Lacimicrobium alkaliphilum KCTC 32984.</title>
        <authorList>
            <person name="Kim S.-G."/>
            <person name="Lee Y.-J."/>
        </authorList>
    </citation>
    <scope>NUCLEOTIDE SEQUENCE [LARGE SCALE GENOMIC DNA]</scope>
    <source>
        <strain evidence="5 6">YelD216</strain>
    </source>
</reference>
<dbReference type="InterPro" id="IPR052155">
    <property type="entry name" value="Biofilm_reg_signaling"/>
</dbReference>
<dbReference type="InterPro" id="IPR000014">
    <property type="entry name" value="PAS"/>
</dbReference>
<dbReference type="Pfam" id="PF00563">
    <property type="entry name" value="EAL"/>
    <property type="match status" value="1"/>
</dbReference>
<evidence type="ECO:0000259" key="4">
    <source>
        <dbReference type="PROSITE" id="PS50887"/>
    </source>
</evidence>
<dbReference type="Gene3D" id="3.20.20.450">
    <property type="entry name" value="EAL domain"/>
    <property type="match status" value="1"/>
</dbReference>
<dbReference type="Pfam" id="PF00990">
    <property type="entry name" value="GGDEF"/>
    <property type="match status" value="1"/>
</dbReference>
<dbReference type="AlphaFoldDB" id="A0A0U2ZAH6"/>
<dbReference type="PROSITE" id="PS50113">
    <property type="entry name" value="PAC"/>
    <property type="match status" value="1"/>
</dbReference>
<dbReference type="InterPro" id="IPR001633">
    <property type="entry name" value="EAL_dom"/>
</dbReference>
<dbReference type="STRING" id="1526571.AT746_15220"/>
<dbReference type="KEGG" id="lal:AT746_15220"/>
<dbReference type="PANTHER" id="PTHR44757">
    <property type="entry name" value="DIGUANYLATE CYCLASE DGCP"/>
    <property type="match status" value="1"/>
</dbReference>
<feature type="domain" description="GGDEF" evidence="4">
    <location>
        <begin position="200"/>
        <end position="331"/>
    </location>
</feature>
<dbReference type="CDD" id="cd01949">
    <property type="entry name" value="GGDEF"/>
    <property type="match status" value="1"/>
</dbReference>